<dbReference type="RefSeq" id="WP_176713646.1">
    <property type="nucleotide sequence ID" value="NZ_MAYT01000008.1"/>
</dbReference>
<name>A0A1B9B6A1_9BACI</name>
<gene>
    <name evidence="1" type="ORF">A8F95_21030</name>
</gene>
<dbReference type="EMBL" id="MAYT01000008">
    <property type="protein sequence ID" value="OCA91627.1"/>
    <property type="molecule type" value="Genomic_DNA"/>
</dbReference>
<keyword evidence="2" id="KW-1185">Reference proteome</keyword>
<reference evidence="2" key="1">
    <citation type="submission" date="2016-05" db="EMBL/GenBank/DDBJ databases">
        <authorList>
            <person name="Liu B."/>
            <person name="Wang J."/>
            <person name="Zhu Y."/>
            <person name="Liu G."/>
            <person name="Chen Q."/>
            <person name="Chen Z."/>
            <person name="Lan J."/>
            <person name="Che J."/>
            <person name="Ge C."/>
            <person name="Shi H."/>
            <person name="Pan Z."/>
            <person name="Liu X."/>
        </authorList>
    </citation>
    <scope>NUCLEOTIDE SEQUENCE [LARGE SCALE GENOMIC DNA]</scope>
    <source>
        <strain evidence="2">FJAT-27215</strain>
    </source>
</reference>
<evidence type="ECO:0008006" key="3">
    <source>
        <dbReference type="Google" id="ProtNLM"/>
    </source>
</evidence>
<proteinExistence type="predicted"/>
<dbReference type="AlphaFoldDB" id="A0A1B9B6A1"/>
<evidence type="ECO:0000313" key="2">
    <source>
        <dbReference type="Proteomes" id="UP000092578"/>
    </source>
</evidence>
<evidence type="ECO:0000313" key="1">
    <source>
        <dbReference type="EMBL" id="OCA91627.1"/>
    </source>
</evidence>
<dbReference type="Pfam" id="PF10764">
    <property type="entry name" value="Gin"/>
    <property type="match status" value="1"/>
</dbReference>
<dbReference type="InterPro" id="IPR019700">
    <property type="entry name" value="Sigma-G_inhibitor_Gin"/>
</dbReference>
<dbReference type="Proteomes" id="UP000092578">
    <property type="component" value="Unassembled WGS sequence"/>
</dbReference>
<sequence length="63" mass="7429">MKKLYKGKTCVVCEEEKEDGMYVYTAFICWECEREIVQTEPGTEKYEQLVKKLGKIRKPSVFS</sequence>
<accession>A0A1B9B6A1</accession>
<comment type="caution">
    <text evidence="1">The sequence shown here is derived from an EMBL/GenBank/DDBJ whole genome shotgun (WGS) entry which is preliminary data.</text>
</comment>
<protein>
    <recommendedName>
        <fullName evidence="3">Sigma factor G inhibitor Gin</fullName>
    </recommendedName>
</protein>
<organism evidence="1 2">
    <name type="scientific">Pseudobacillus wudalianchiensis</name>
    <dbReference type="NCBI Taxonomy" id="1743143"/>
    <lineage>
        <taxon>Bacteria</taxon>
        <taxon>Bacillati</taxon>
        <taxon>Bacillota</taxon>
        <taxon>Bacilli</taxon>
        <taxon>Bacillales</taxon>
        <taxon>Bacillaceae</taxon>
        <taxon>Pseudobacillus</taxon>
    </lineage>
</organism>